<gene>
    <name evidence="1" type="ORF">GTE8_63</name>
</gene>
<organism evidence="1 2">
    <name type="scientific">Gordonia phage GTE8</name>
    <dbReference type="NCBI Taxonomy" id="1647475"/>
    <lineage>
        <taxon>Viruses</taxon>
        <taxon>Duplodnaviria</taxon>
        <taxon>Heunggongvirae</taxon>
        <taxon>Uroviricota</taxon>
        <taxon>Caudoviricetes</taxon>
        <taxon>Zierdtviridae</taxon>
        <taxon>Emilbogenvirinae</taxon>
        <taxon>Foxborovirus</taxon>
        <taxon>Foxborovirus GTE8</taxon>
    </lineage>
</organism>
<dbReference type="RefSeq" id="YP_009187125.1">
    <property type="nucleotide sequence ID" value="NC_028653.1"/>
</dbReference>
<keyword evidence="2" id="KW-1185">Reference proteome</keyword>
<dbReference type="OrthoDB" id="38570at10239"/>
<dbReference type="KEGG" id="vg:26516021"/>
<accession>A0A0K0N6Y5</accession>
<evidence type="ECO:0000313" key="1">
    <source>
        <dbReference type="EMBL" id="AKJ72406.1"/>
    </source>
</evidence>
<reference evidence="1 2" key="1">
    <citation type="journal article" date="2015" name="PLoS ONE">
        <title>Lysis to Kill: Evaluation of the Lytic Abilities, and Genomics of Nine Bacteriophages Infective for Gordonia spp. and Their Potential Use in Activated Sludge Foam Biocontrol.</title>
        <authorList>
            <person name="Dyson Z.A."/>
            <person name="Tucci J."/>
            <person name="Seviour R.J."/>
            <person name="Petrovski S."/>
        </authorList>
    </citation>
    <scope>NUCLEOTIDE SEQUENCE [LARGE SCALE GENOMIC DNA]</scope>
</reference>
<sequence length="68" mass="7438">MDDLVFVPHGQCSNCGHAGALIDVTVFTVMGYRPGKGCDKCHQTGMSRRWMVEKPAPEQALDQLTSTD</sequence>
<dbReference type="Proteomes" id="UP000204476">
    <property type="component" value="Genome"/>
</dbReference>
<dbReference type="GeneID" id="26516021"/>
<name>A0A0K0N6Y5_9CAUD</name>
<evidence type="ECO:0000313" key="2">
    <source>
        <dbReference type="Proteomes" id="UP000204476"/>
    </source>
</evidence>
<dbReference type="EMBL" id="KR053201">
    <property type="protein sequence ID" value="AKJ72406.1"/>
    <property type="molecule type" value="Genomic_DNA"/>
</dbReference>
<proteinExistence type="predicted"/>
<protein>
    <submittedName>
        <fullName evidence="1">Uncharacterized protein</fullName>
    </submittedName>
</protein>